<name>A0A150GI19_GONPE</name>
<evidence type="ECO:0000313" key="4">
    <source>
        <dbReference type="Proteomes" id="UP000075714"/>
    </source>
</evidence>
<dbReference type="PANTHER" id="PTHR13018:SF5">
    <property type="entry name" value="RE44586P"/>
    <property type="match status" value="1"/>
</dbReference>
<keyword evidence="1" id="KW-0472">Membrane</keyword>
<organism evidence="3 4">
    <name type="scientific">Gonium pectorale</name>
    <name type="common">Green alga</name>
    <dbReference type="NCBI Taxonomy" id="33097"/>
    <lineage>
        <taxon>Eukaryota</taxon>
        <taxon>Viridiplantae</taxon>
        <taxon>Chlorophyta</taxon>
        <taxon>core chlorophytes</taxon>
        <taxon>Chlorophyceae</taxon>
        <taxon>CS clade</taxon>
        <taxon>Chlamydomonadales</taxon>
        <taxon>Volvocaceae</taxon>
        <taxon>Gonium</taxon>
    </lineage>
</organism>
<dbReference type="GO" id="GO:0005227">
    <property type="term" value="F:calcium-activated cation channel activity"/>
    <property type="evidence" value="ECO:0007669"/>
    <property type="project" value="InterPro"/>
</dbReference>
<dbReference type="EMBL" id="LSYV01000023">
    <property type="protein sequence ID" value="KXZ49275.1"/>
    <property type="molecule type" value="Genomic_DNA"/>
</dbReference>
<evidence type="ECO:0000256" key="1">
    <source>
        <dbReference type="SAM" id="Phobius"/>
    </source>
</evidence>
<dbReference type="GO" id="GO:0005886">
    <property type="term" value="C:plasma membrane"/>
    <property type="evidence" value="ECO:0007669"/>
    <property type="project" value="TreeGrafter"/>
</dbReference>
<feature type="transmembrane region" description="Helical" evidence="1">
    <location>
        <begin position="23"/>
        <end position="44"/>
    </location>
</feature>
<proteinExistence type="predicted"/>
<dbReference type="PANTHER" id="PTHR13018">
    <property type="entry name" value="PROBABLE MEMBRANE PROTEIN DUF221-RELATED"/>
    <property type="match status" value="1"/>
</dbReference>
<keyword evidence="4" id="KW-1185">Reference proteome</keyword>
<comment type="caution">
    <text evidence="3">The sequence shown here is derived from an EMBL/GenBank/DDBJ whole genome shotgun (WGS) entry which is preliminary data.</text>
</comment>
<dbReference type="Proteomes" id="UP000075714">
    <property type="component" value="Unassembled WGS sequence"/>
</dbReference>
<reference evidence="4" key="1">
    <citation type="journal article" date="2016" name="Nat. Commun.">
        <title>The Gonium pectorale genome demonstrates co-option of cell cycle regulation during the evolution of multicellularity.</title>
        <authorList>
            <person name="Hanschen E.R."/>
            <person name="Marriage T.N."/>
            <person name="Ferris P.J."/>
            <person name="Hamaji T."/>
            <person name="Toyoda A."/>
            <person name="Fujiyama A."/>
            <person name="Neme R."/>
            <person name="Noguchi H."/>
            <person name="Minakuchi Y."/>
            <person name="Suzuki M."/>
            <person name="Kawai-Toyooka H."/>
            <person name="Smith D.R."/>
            <person name="Sparks H."/>
            <person name="Anderson J."/>
            <person name="Bakaric R."/>
            <person name="Luria V."/>
            <person name="Karger A."/>
            <person name="Kirschner M.W."/>
            <person name="Durand P.M."/>
            <person name="Michod R.E."/>
            <person name="Nozaki H."/>
            <person name="Olson B.J."/>
        </authorList>
    </citation>
    <scope>NUCLEOTIDE SEQUENCE [LARGE SCALE GENOMIC DNA]</scope>
    <source>
        <strain evidence="4">NIES-2863</strain>
    </source>
</reference>
<feature type="domain" description="CSC1/OSCA1-like N-terminal transmembrane" evidence="2">
    <location>
        <begin position="23"/>
        <end position="189"/>
    </location>
</feature>
<keyword evidence="1" id="KW-1133">Transmembrane helix</keyword>
<sequence>MSERGDQLSSIIGIDNRVSDSSIITGLWTSAGIGGAVLFVFCILQRYSRLYRYRLVGPWGGGVAGLFARHVRVPPRSLKSHGLISLFDWAIKAVTISDSEFVLSAGLDALIMVKLCALGVQLFLPPCFIGVVVLIPLHWTGGESEVTSAYHSNFMRLTMANIKKGSARFWVHLACVYAYMAWAMWLLQWHYHQYLVMRHSYLSRGSDENTWRNMFKSSSLPDKAPGDEDGGNVMDRLIGNFRAIKAALTPEGVQIDEERAPIMPSFDLGRCLANGPYWCAH</sequence>
<dbReference type="AlphaFoldDB" id="A0A150GI19"/>
<dbReference type="Pfam" id="PF13967">
    <property type="entry name" value="RSN1_TM"/>
    <property type="match status" value="1"/>
</dbReference>
<evidence type="ECO:0000259" key="2">
    <source>
        <dbReference type="Pfam" id="PF13967"/>
    </source>
</evidence>
<protein>
    <recommendedName>
        <fullName evidence="2">CSC1/OSCA1-like N-terminal transmembrane domain-containing protein</fullName>
    </recommendedName>
</protein>
<feature type="transmembrane region" description="Helical" evidence="1">
    <location>
        <begin position="169"/>
        <end position="187"/>
    </location>
</feature>
<accession>A0A150GI19</accession>
<dbReference type="InterPro" id="IPR032880">
    <property type="entry name" value="CSC1/OSCA1-like_N"/>
</dbReference>
<dbReference type="InterPro" id="IPR045122">
    <property type="entry name" value="Csc1-like"/>
</dbReference>
<keyword evidence="1" id="KW-0812">Transmembrane</keyword>
<dbReference type="OrthoDB" id="1689567at2759"/>
<evidence type="ECO:0000313" key="3">
    <source>
        <dbReference type="EMBL" id="KXZ49275.1"/>
    </source>
</evidence>
<gene>
    <name evidence="3" type="ORF">GPECTOR_22g869</name>
</gene>
<feature type="transmembrane region" description="Helical" evidence="1">
    <location>
        <begin position="115"/>
        <end position="139"/>
    </location>
</feature>